<organism evidence="2 3">
    <name type="scientific">Sphingomonas panacis</name>
    <dbReference type="NCBI Taxonomy" id="1560345"/>
    <lineage>
        <taxon>Bacteria</taxon>
        <taxon>Pseudomonadati</taxon>
        <taxon>Pseudomonadota</taxon>
        <taxon>Alphaproteobacteria</taxon>
        <taxon>Sphingomonadales</taxon>
        <taxon>Sphingomonadaceae</taxon>
        <taxon>Sphingomonas</taxon>
    </lineage>
</organism>
<dbReference type="KEGG" id="span:AWL63_19320"/>
<dbReference type="STRING" id="1560345.AWL63_19320"/>
<evidence type="ECO:0000313" key="3">
    <source>
        <dbReference type="Proteomes" id="UP000094256"/>
    </source>
</evidence>
<reference evidence="2 3" key="1">
    <citation type="submission" date="2016-01" db="EMBL/GenBank/DDBJ databases">
        <title>Complete genome and mega plasmid sequence of Sphingomonas panacis DCY99 elicits systemic resistance in rice to Xanthomonas oryzae.</title>
        <authorList>
            <person name="Kim Y.J."/>
            <person name="Yang D.C."/>
            <person name="Sing P."/>
        </authorList>
    </citation>
    <scope>NUCLEOTIDE SEQUENCE [LARGE SCALE GENOMIC DNA]</scope>
    <source>
        <strain evidence="2 3">DCY99</strain>
    </source>
</reference>
<evidence type="ECO:0000313" key="2">
    <source>
        <dbReference type="EMBL" id="AOH85778.1"/>
    </source>
</evidence>
<accession>A0A1B3ZEB7</accession>
<evidence type="ECO:0000256" key="1">
    <source>
        <dbReference type="SAM" id="MobiDB-lite"/>
    </source>
</evidence>
<gene>
    <name evidence="2" type="ORF">AWL63_19320</name>
</gene>
<dbReference type="EMBL" id="CP014168">
    <property type="protein sequence ID" value="AOH85778.1"/>
    <property type="molecule type" value="Genomic_DNA"/>
</dbReference>
<keyword evidence="3" id="KW-1185">Reference proteome</keyword>
<sequence length="256" mass="29153">MFETEDDGPRYRSVSEIGRSDLFEALKSLAGFADNPFLVMQASQLCHVDNMLNGLEEKILQQMVEDDPPRSTLAMVQALSPMWIFAAYELLRTWRQRCEEVIRLAENGGFGQKATHLERELGYRHYDRELRAQQLRDAEERPELVEQMHIDLRRTEMGFTTLEFIRVALAKHEVSKKGNKKPIAFAPGLALPNRYTGSMDYEMSNGGAIIGYVSRRDIAETIRHFPEAENPSDEDLAGFRQYMSPPDVEPPGAGTQ</sequence>
<feature type="region of interest" description="Disordered" evidence="1">
    <location>
        <begin position="226"/>
        <end position="256"/>
    </location>
</feature>
<name>A0A1B3ZEB7_9SPHN</name>
<protein>
    <submittedName>
        <fullName evidence="2">Uncharacterized protein</fullName>
    </submittedName>
</protein>
<dbReference type="AlphaFoldDB" id="A0A1B3ZEB7"/>
<dbReference type="OrthoDB" id="1550686at2"/>
<dbReference type="RefSeq" id="WP_069206306.1">
    <property type="nucleotide sequence ID" value="NZ_CP014168.1"/>
</dbReference>
<dbReference type="Proteomes" id="UP000094256">
    <property type="component" value="Chromosome"/>
</dbReference>
<proteinExistence type="predicted"/>